<sequence length="241" mass="25969">MTPGASGDRADTITVSVSHRTELFADHADLFVVVKGTSLVTGNAALTKAREVRQLVADLGAEGLAEENVFLQGVFTEVSSGVLTKSSEARYRLRIHVARLDALADVLGVIAAQKNTRLGHIRWGYAEDDAVRDAWLSTCIERAGAKARLIADGLGVTLLGVHRFSERYADPEQGRPSETDFFGDMDEARVKRRMGTEDLGLAVSHSKEVELRVEVEYTISGFAGGTGPGGDRTDPVESARQ</sequence>
<dbReference type="InterPro" id="IPR007497">
    <property type="entry name" value="SIMPL/DUF541"/>
</dbReference>
<feature type="region of interest" description="Disordered" evidence="1">
    <location>
        <begin position="221"/>
        <end position="241"/>
    </location>
</feature>
<name>A0A6J4J3S3_9BACT</name>
<organism evidence="2">
    <name type="scientific">uncultured Armatimonadetes bacterium</name>
    <dbReference type="NCBI Taxonomy" id="157466"/>
    <lineage>
        <taxon>Bacteria</taxon>
        <taxon>Bacillati</taxon>
        <taxon>Armatimonadota</taxon>
        <taxon>environmental samples</taxon>
    </lineage>
</organism>
<dbReference type="AlphaFoldDB" id="A0A6J4J3S3"/>
<reference evidence="2" key="1">
    <citation type="submission" date="2020-02" db="EMBL/GenBank/DDBJ databases">
        <authorList>
            <person name="Meier V. D."/>
        </authorList>
    </citation>
    <scope>NUCLEOTIDE SEQUENCE</scope>
    <source>
        <strain evidence="2">AVDCRST_MAG63</strain>
    </source>
</reference>
<feature type="compositionally biased region" description="Basic and acidic residues" evidence="1">
    <location>
        <begin position="231"/>
        <end position="241"/>
    </location>
</feature>
<proteinExistence type="predicted"/>
<dbReference type="Gene3D" id="3.30.110.170">
    <property type="entry name" value="Protein of unknown function (DUF541), domain 1"/>
    <property type="match status" value="1"/>
</dbReference>
<evidence type="ECO:0000313" key="2">
    <source>
        <dbReference type="EMBL" id="CAA9266276.1"/>
    </source>
</evidence>
<dbReference type="Pfam" id="PF04402">
    <property type="entry name" value="SIMPL"/>
    <property type="match status" value="1"/>
</dbReference>
<evidence type="ECO:0008006" key="3">
    <source>
        <dbReference type="Google" id="ProtNLM"/>
    </source>
</evidence>
<protein>
    <recommendedName>
        <fullName evidence="3">SIMPL domain-containing protein</fullName>
    </recommendedName>
</protein>
<evidence type="ECO:0000256" key="1">
    <source>
        <dbReference type="SAM" id="MobiDB-lite"/>
    </source>
</evidence>
<gene>
    <name evidence="2" type="ORF">AVDCRST_MAG63-2750</name>
</gene>
<dbReference type="EMBL" id="CADCTO010000349">
    <property type="protein sequence ID" value="CAA9266276.1"/>
    <property type="molecule type" value="Genomic_DNA"/>
</dbReference>
<accession>A0A6J4J3S3</accession>